<protein>
    <submittedName>
        <fullName evidence="1">Uncharacterized protein</fullName>
    </submittedName>
</protein>
<proteinExistence type="predicted"/>
<sequence length="114" mass="12198">MKLLYLAALLQLPLLGLAAPAVPALTDLDTDLENQDYQDYVLRITEVFEQPNSTITVTEDLVILAAVGACSVLPMTIIIEGSAVTIMPRIIMERIFEGLVGGSLGMGLEIVGLL</sequence>
<evidence type="ECO:0000313" key="2">
    <source>
        <dbReference type="Proteomes" id="UP001177260"/>
    </source>
</evidence>
<accession>A0ACC3AQG3</accession>
<keyword evidence="2" id="KW-1185">Reference proteome</keyword>
<gene>
    <name evidence="1" type="ORF">N8T08_000527</name>
</gene>
<evidence type="ECO:0000313" key="1">
    <source>
        <dbReference type="EMBL" id="KAK1139719.1"/>
    </source>
</evidence>
<organism evidence="1 2">
    <name type="scientific">Aspergillus melleus</name>
    <dbReference type="NCBI Taxonomy" id="138277"/>
    <lineage>
        <taxon>Eukaryota</taxon>
        <taxon>Fungi</taxon>
        <taxon>Dikarya</taxon>
        <taxon>Ascomycota</taxon>
        <taxon>Pezizomycotina</taxon>
        <taxon>Eurotiomycetes</taxon>
        <taxon>Eurotiomycetidae</taxon>
        <taxon>Eurotiales</taxon>
        <taxon>Aspergillaceae</taxon>
        <taxon>Aspergillus</taxon>
        <taxon>Aspergillus subgen. Circumdati</taxon>
    </lineage>
</organism>
<dbReference type="Proteomes" id="UP001177260">
    <property type="component" value="Unassembled WGS sequence"/>
</dbReference>
<comment type="caution">
    <text evidence="1">The sequence shown here is derived from an EMBL/GenBank/DDBJ whole genome shotgun (WGS) entry which is preliminary data.</text>
</comment>
<reference evidence="1 2" key="1">
    <citation type="journal article" date="2023" name="ACS Omega">
        <title>Identification of the Neoaspergillic Acid Biosynthesis Gene Cluster by Establishing an In Vitro CRISPR-Ribonucleoprotein Genetic System in Aspergillus melleus.</title>
        <authorList>
            <person name="Yuan B."/>
            <person name="Grau M.F."/>
            <person name="Murata R.M."/>
            <person name="Torok T."/>
            <person name="Venkateswaran K."/>
            <person name="Stajich J.E."/>
            <person name="Wang C.C.C."/>
        </authorList>
    </citation>
    <scope>NUCLEOTIDE SEQUENCE [LARGE SCALE GENOMIC DNA]</scope>
    <source>
        <strain evidence="1 2">IMV 1140</strain>
    </source>
</reference>
<dbReference type="EMBL" id="JAOPJF010000100">
    <property type="protein sequence ID" value="KAK1139719.1"/>
    <property type="molecule type" value="Genomic_DNA"/>
</dbReference>
<name>A0ACC3AQG3_9EURO</name>